<keyword evidence="5 8" id="KW-1133">Transmembrane helix</keyword>
<dbReference type="Proteomes" id="UP000292136">
    <property type="component" value="Unassembled WGS sequence"/>
</dbReference>
<sequence>MPAFLRALNSRNYRLYFVGQLISLAGTWMQQIAMAWLAYRLSNSAFVLGSVGFASQIPILFFSAFAGVWSDRVDRRRLLLLSQSLSMVQALVLAVLAWMEWITPGLLIFMALCLGCINALDVPARQAIAVQLVDDKEDLPNAIALNSFLMNAARFVGPALAGYLVVLMGEAVCFLLNALSYLAVLLALSAIRLPAQGPSRPAPALDALKEGIRYVRGHGPIRRSLLLVSCISFLATPYAVMMPLFAKEIFGGDAGTFGLLMGCAGAGSLVASFFLASRRDTGGLEGKVALAAPAVGAALTCFALSPSQQVAYPIIMSIGFCVIITIAGSNTLIQTRVNNAYRGRVMAIFSMAFLGIAPLGSFIVGSVAHQVGIRPTLAACGLLTLAAGLVYRRLTQAASAQEPVEQAAAEHQVDKEGGTQQQRP</sequence>
<dbReference type="CDD" id="cd06173">
    <property type="entry name" value="MFS_MefA_like"/>
    <property type="match status" value="1"/>
</dbReference>
<dbReference type="SUPFAM" id="SSF103473">
    <property type="entry name" value="MFS general substrate transporter"/>
    <property type="match status" value="1"/>
</dbReference>
<evidence type="ECO:0000313" key="10">
    <source>
        <dbReference type="Proteomes" id="UP000292136"/>
    </source>
</evidence>
<evidence type="ECO:0000256" key="4">
    <source>
        <dbReference type="ARBA" id="ARBA00022692"/>
    </source>
</evidence>
<dbReference type="PANTHER" id="PTHR23513">
    <property type="entry name" value="INTEGRAL MEMBRANE EFFLUX PROTEIN-RELATED"/>
    <property type="match status" value="1"/>
</dbReference>
<keyword evidence="10" id="KW-1185">Reference proteome</keyword>
<evidence type="ECO:0000256" key="3">
    <source>
        <dbReference type="ARBA" id="ARBA00022475"/>
    </source>
</evidence>
<reference evidence="9 10" key="1">
    <citation type="submission" date="2019-02" db="EMBL/GenBank/DDBJ databases">
        <title>Genomic Encyclopedia of Type Strains, Phase IV (KMG-IV): sequencing the most valuable type-strain genomes for metagenomic binning, comparative biology and taxonomic classification.</title>
        <authorList>
            <person name="Goeker M."/>
        </authorList>
    </citation>
    <scope>NUCLEOTIDE SEQUENCE [LARGE SCALE GENOMIC DNA]</scope>
    <source>
        <strain evidence="9 10">DSM 21223</strain>
    </source>
</reference>
<evidence type="ECO:0000256" key="2">
    <source>
        <dbReference type="ARBA" id="ARBA00022448"/>
    </source>
</evidence>
<evidence type="ECO:0000256" key="6">
    <source>
        <dbReference type="ARBA" id="ARBA00023136"/>
    </source>
</evidence>
<feature type="transmembrane region" description="Helical" evidence="8">
    <location>
        <begin position="371"/>
        <end position="391"/>
    </location>
</feature>
<dbReference type="PANTHER" id="PTHR23513:SF11">
    <property type="entry name" value="STAPHYLOFERRIN A TRANSPORTER"/>
    <property type="match status" value="1"/>
</dbReference>
<evidence type="ECO:0000256" key="1">
    <source>
        <dbReference type="ARBA" id="ARBA00004651"/>
    </source>
</evidence>
<feature type="transmembrane region" description="Helical" evidence="8">
    <location>
        <begin position="171"/>
        <end position="191"/>
    </location>
</feature>
<gene>
    <name evidence="9" type="ORF">EV678_0425</name>
</gene>
<feature type="transmembrane region" description="Helical" evidence="8">
    <location>
        <begin position="45"/>
        <end position="66"/>
    </location>
</feature>
<keyword evidence="6 8" id="KW-0472">Membrane</keyword>
<dbReference type="InterPro" id="IPR010290">
    <property type="entry name" value="TM_effector"/>
</dbReference>
<feature type="transmembrane region" description="Helical" evidence="8">
    <location>
        <begin position="225"/>
        <end position="245"/>
    </location>
</feature>
<feature type="transmembrane region" description="Helical" evidence="8">
    <location>
        <begin position="257"/>
        <end position="276"/>
    </location>
</feature>
<evidence type="ECO:0000256" key="8">
    <source>
        <dbReference type="SAM" id="Phobius"/>
    </source>
</evidence>
<keyword evidence="4 8" id="KW-0812">Transmembrane</keyword>
<comment type="caution">
    <text evidence="9">The sequence shown here is derived from an EMBL/GenBank/DDBJ whole genome shotgun (WGS) entry which is preliminary data.</text>
</comment>
<accession>A0ABY0IRA0</accession>
<evidence type="ECO:0000256" key="7">
    <source>
        <dbReference type="SAM" id="MobiDB-lite"/>
    </source>
</evidence>
<dbReference type="RefSeq" id="WP_130458338.1">
    <property type="nucleotide sequence ID" value="NZ_SHKM01000001.1"/>
</dbReference>
<keyword evidence="3" id="KW-1003">Cell membrane</keyword>
<comment type="subcellular location">
    <subcellularLocation>
        <location evidence="1">Cell membrane</location>
        <topology evidence="1">Multi-pass membrane protein</topology>
    </subcellularLocation>
</comment>
<feature type="transmembrane region" description="Helical" evidence="8">
    <location>
        <begin position="288"/>
        <end position="305"/>
    </location>
</feature>
<dbReference type="InterPro" id="IPR036259">
    <property type="entry name" value="MFS_trans_sf"/>
</dbReference>
<name>A0ABY0IRA0_9RHOO</name>
<feature type="transmembrane region" description="Helical" evidence="8">
    <location>
        <begin position="345"/>
        <end position="365"/>
    </location>
</feature>
<feature type="region of interest" description="Disordered" evidence="7">
    <location>
        <begin position="402"/>
        <end position="424"/>
    </location>
</feature>
<feature type="transmembrane region" description="Helical" evidence="8">
    <location>
        <begin position="15"/>
        <end position="39"/>
    </location>
</feature>
<protein>
    <submittedName>
        <fullName evidence="9">MFS family arabinose efflux permease</fullName>
    </submittedName>
</protein>
<proteinExistence type="predicted"/>
<feature type="transmembrane region" description="Helical" evidence="8">
    <location>
        <begin position="311"/>
        <end position="333"/>
    </location>
</feature>
<dbReference type="Pfam" id="PF05977">
    <property type="entry name" value="MFS_3"/>
    <property type="match status" value="1"/>
</dbReference>
<organism evidence="9 10">
    <name type="scientific">Azospira oryzae</name>
    <dbReference type="NCBI Taxonomy" id="146939"/>
    <lineage>
        <taxon>Bacteria</taxon>
        <taxon>Pseudomonadati</taxon>
        <taxon>Pseudomonadota</taxon>
        <taxon>Betaproteobacteria</taxon>
        <taxon>Rhodocyclales</taxon>
        <taxon>Rhodocyclaceae</taxon>
        <taxon>Azospira</taxon>
    </lineage>
</organism>
<evidence type="ECO:0000256" key="5">
    <source>
        <dbReference type="ARBA" id="ARBA00022989"/>
    </source>
</evidence>
<dbReference type="EMBL" id="SHKM01000001">
    <property type="protein sequence ID" value="RZT89632.1"/>
    <property type="molecule type" value="Genomic_DNA"/>
</dbReference>
<dbReference type="Gene3D" id="1.20.1250.20">
    <property type="entry name" value="MFS general substrate transporter like domains"/>
    <property type="match status" value="1"/>
</dbReference>
<evidence type="ECO:0000313" key="9">
    <source>
        <dbReference type="EMBL" id="RZT89632.1"/>
    </source>
</evidence>
<keyword evidence="2" id="KW-0813">Transport</keyword>